<evidence type="ECO:0000256" key="3">
    <source>
        <dbReference type="ARBA" id="ARBA00022989"/>
    </source>
</evidence>
<dbReference type="InterPro" id="IPR050932">
    <property type="entry name" value="TM2D1-3-like"/>
</dbReference>
<feature type="domain" description="TM2" evidence="6">
    <location>
        <begin position="19"/>
        <end position="68"/>
    </location>
</feature>
<dbReference type="Proteomes" id="UP000193778">
    <property type="component" value="Unassembled WGS sequence"/>
</dbReference>
<proteinExistence type="predicted"/>
<evidence type="ECO:0000256" key="4">
    <source>
        <dbReference type="ARBA" id="ARBA00023136"/>
    </source>
</evidence>
<keyword evidence="3 5" id="KW-1133">Transmembrane helix</keyword>
<evidence type="ECO:0000256" key="1">
    <source>
        <dbReference type="ARBA" id="ARBA00004141"/>
    </source>
</evidence>
<reference evidence="8" key="1">
    <citation type="submission" date="2017-03" db="EMBL/GenBank/DDBJ databases">
        <authorList>
            <person name="Rodrigo-Torres L."/>
            <person name="Arahal R.D."/>
            <person name="Lucena T."/>
        </authorList>
    </citation>
    <scope>NUCLEOTIDE SEQUENCE [LARGE SCALE GENOMIC DNA]</scope>
    <source>
        <strain evidence="8">CECT 8411</strain>
    </source>
</reference>
<keyword evidence="4 5" id="KW-0472">Membrane</keyword>
<dbReference type="OrthoDB" id="2004788at2"/>
<dbReference type="AlphaFoldDB" id="A0A1X6ZEZ8"/>
<protein>
    <submittedName>
        <fullName evidence="7">TM2 domain protein</fullName>
    </submittedName>
</protein>
<name>A0A1X6ZEZ8_9RHOB</name>
<dbReference type="InterPro" id="IPR007829">
    <property type="entry name" value="TM2"/>
</dbReference>
<evidence type="ECO:0000256" key="5">
    <source>
        <dbReference type="SAM" id="Phobius"/>
    </source>
</evidence>
<gene>
    <name evidence="7" type="ORF">RUM8411_02294</name>
</gene>
<dbReference type="PANTHER" id="PTHR21016:SF25">
    <property type="entry name" value="TM2 DOMAIN-CONTAINING PROTEIN DDB_G0277895-RELATED"/>
    <property type="match status" value="1"/>
</dbReference>
<organism evidence="7 8">
    <name type="scientific">Ruegeria meonggei</name>
    <dbReference type="NCBI Taxonomy" id="1446476"/>
    <lineage>
        <taxon>Bacteria</taxon>
        <taxon>Pseudomonadati</taxon>
        <taxon>Pseudomonadota</taxon>
        <taxon>Alphaproteobacteria</taxon>
        <taxon>Rhodobacterales</taxon>
        <taxon>Roseobacteraceae</taxon>
        <taxon>Ruegeria</taxon>
    </lineage>
</organism>
<comment type="subcellular location">
    <subcellularLocation>
        <location evidence="1">Membrane</location>
        <topology evidence="1">Multi-pass membrane protein</topology>
    </subcellularLocation>
</comment>
<feature type="transmembrane region" description="Helical" evidence="5">
    <location>
        <begin position="21"/>
        <end position="42"/>
    </location>
</feature>
<sequence>MTLSTDKQQLIEQRIANDSKNIFVAYLLWFFVGMFGGHRFYLGESKSAIIMLVLTILGFVSAILIVGYFILLGVCIWVLVDAFLIPGKITTQKNIMRQQLTAEMSA</sequence>
<evidence type="ECO:0000256" key="2">
    <source>
        <dbReference type="ARBA" id="ARBA00022692"/>
    </source>
</evidence>
<dbReference type="EMBL" id="FWFP01000006">
    <property type="protein sequence ID" value="SLN49065.1"/>
    <property type="molecule type" value="Genomic_DNA"/>
</dbReference>
<dbReference type="GO" id="GO:0016020">
    <property type="term" value="C:membrane"/>
    <property type="evidence" value="ECO:0007669"/>
    <property type="project" value="UniProtKB-SubCell"/>
</dbReference>
<evidence type="ECO:0000313" key="8">
    <source>
        <dbReference type="Proteomes" id="UP000193778"/>
    </source>
</evidence>
<keyword evidence="2 5" id="KW-0812">Transmembrane</keyword>
<evidence type="ECO:0000313" key="7">
    <source>
        <dbReference type="EMBL" id="SLN49065.1"/>
    </source>
</evidence>
<feature type="transmembrane region" description="Helical" evidence="5">
    <location>
        <begin position="48"/>
        <end position="80"/>
    </location>
</feature>
<dbReference type="PANTHER" id="PTHR21016">
    <property type="entry name" value="BETA-AMYLOID BINDING PROTEIN-RELATED"/>
    <property type="match status" value="1"/>
</dbReference>
<keyword evidence="8" id="KW-1185">Reference proteome</keyword>
<evidence type="ECO:0000259" key="6">
    <source>
        <dbReference type="Pfam" id="PF05154"/>
    </source>
</evidence>
<dbReference type="Pfam" id="PF05154">
    <property type="entry name" value="TM2"/>
    <property type="match status" value="1"/>
</dbReference>
<accession>A0A1X6ZEZ8</accession>